<gene>
    <name evidence="6" type="ORF">BJ972_000009</name>
    <name evidence="7" type="ORF">ESP50_13350</name>
</gene>
<evidence type="ECO:0000313" key="9">
    <source>
        <dbReference type="Proteomes" id="UP000581087"/>
    </source>
</evidence>
<dbReference type="AlphaFoldDB" id="A0A4Q2M9L4"/>
<feature type="coiled-coil region" evidence="5">
    <location>
        <begin position="56"/>
        <end position="90"/>
    </location>
</feature>
<dbReference type="EMBL" id="JACCBI010000001">
    <property type="protein sequence ID" value="NYD65490.1"/>
    <property type="molecule type" value="Genomic_DNA"/>
</dbReference>
<dbReference type="Pfam" id="PF02646">
    <property type="entry name" value="RmuC"/>
    <property type="match status" value="1"/>
</dbReference>
<dbReference type="PANTHER" id="PTHR30563:SF0">
    <property type="entry name" value="DNA RECOMBINATION PROTEIN RMUC"/>
    <property type="match status" value="1"/>
</dbReference>
<dbReference type="OrthoDB" id="370725at2"/>
<dbReference type="InterPro" id="IPR003798">
    <property type="entry name" value="DNA_recombination_RmuC"/>
</dbReference>
<dbReference type="Proteomes" id="UP000581087">
    <property type="component" value="Unassembled WGS sequence"/>
</dbReference>
<keyword evidence="8" id="KW-1185">Reference proteome</keyword>
<evidence type="ECO:0000256" key="1">
    <source>
        <dbReference type="ARBA" id="ARBA00003416"/>
    </source>
</evidence>
<dbReference type="EMBL" id="SDPM01000007">
    <property type="protein sequence ID" value="RXZ85780.1"/>
    <property type="molecule type" value="Genomic_DNA"/>
</dbReference>
<reference evidence="6 9" key="2">
    <citation type="submission" date="2020-07" db="EMBL/GenBank/DDBJ databases">
        <title>Sequencing the genomes of 1000 actinobacteria strains.</title>
        <authorList>
            <person name="Klenk H.-P."/>
        </authorList>
    </citation>
    <scope>NUCLEOTIDE SEQUENCE [LARGE SCALE GENOMIC DNA]</scope>
    <source>
        <strain evidence="6 9">DSM 23870</strain>
    </source>
</reference>
<sequence length="437" mass="48215">MDILFLLLGLVVGAALGALITAFFARSGSRGENPALVQARHDAQLSELRVREGEVRANLQSELSAALSTAEALERQVEAQRLQYRELVEQNRSDQVERAERDKRESAVLQALSPVRETLQSMQTKVSELERQRSEQYGSLAEQLKRAQQSDEELRATTESLASALRSNSTRGVWGETQLRRVVEAAGLTQYVDFYTQASLTTDAGAGRPDMVVRLPGNKWIPLDAKVPLEHYLEASQIAVTATGDEGARRAELVGRHVKAMRAHIDALAKKTYWEGLEASPEFVIAFIPSESLLAAALEADPALLDYAFGKRVALASPVNLWAVLKTVAFTWQQQSVSDEAKKLFDLGNTLYQRIGTLAGHTDALRKAIERTVSSYNQFANSLESRVLVTARQFPGIDETKIELLTAPAAVHDQPRRLTAAEFDEPLADLPDELRSL</sequence>
<comment type="function">
    <text evidence="1">Involved in DNA recombination.</text>
</comment>
<keyword evidence="3 5" id="KW-0175">Coiled coil</keyword>
<dbReference type="RefSeq" id="WP_129175995.1">
    <property type="nucleotide sequence ID" value="NZ_JACCBI010000001.1"/>
</dbReference>
<dbReference type="PANTHER" id="PTHR30563">
    <property type="entry name" value="DNA RECOMBINATION PROTEIN RMUC"/>
    <property type="match status" value="1"/>
</dbReference>
<keyword evidence="4" id="KW-0233">DNA recombination</keyword>
<name>A0A4Q2M9L4_9MICO</name>
<evidence type="ECO:0000256" key="3">
    <source>
        <dbReference type="ARBA" id="ARBA00023054"/>
    </source>
</evidence>
<evidence type="ECO:0000313" key="6">
    <source>
        <dbReference type="EMBL" id="NYD65490.1"/>
    </source>
</evidence>
<organism evidence="7 8">
    <name type="scientific">Agromyces atrinae</name>
    <dbReference type="NCBI Taxonomy" id="592376"/>
    <lineage>
        <taxon>Bacteria</taxon>
        <taxon>Bacillati</taxon>
        <taxon>Actinomycetota</taxon>
        <taxon>Actinomycetes</taxon>
        <taxon>Micrococcales</taxon>
        <taxon>Microbacteriaceae</taxon>
        <taxon>Agromyces</taxon>
    </lineage>
</organism>
<protein>
    <submittedName>
        <fullName evidence="7">DNA recombination protein RmuC</fullName>
    </submittedName>
</protein>
<evidence type="ECO:0000256" key="4">
    <source>
        <dbReference type="ARBA" id="ARBA00023172"/>
    </source>
</evidence>
<reference evidence="7 8" key="1">
    <citation type="submission" date="2019-01" db="EMBL/GenBank/DDBJ databases">
        <title>Agromyces.</title>
        <authorList>
            <person name="Li J."/>
        </authorList>
    </citation>
    <scope>NUCLEOTIDE SEQUENCE [LARGE SCALE GENOMIC DNA]</scope>
    <source>
        <strain evidence="7 8">DSM 23870</strain>
    </source>
</reference>
<dbReference type="GO" id="GO:0006310">
    <property type="term" value="P:DNA recombination"/>
    <property type="evidence" value="ECO:0007669"/>
    <property type="project" value="UniProtKB-KW"/>
</dbReference>
<comment type="similarity">
    <text evidence="2">Belongs to the RmuC family.</text>
</comment>
<comment type="caution">
    <text evidence="7">The sequence shown here is derived from an EMBL/GenBank/DDBJ whole genome shotgun (WGS) entry which is preliminary data.</text>
</comment>
<evidence type="ECO:0000313" key="7">
    <source>
        <dbReference type="EMBL" id="RXZ85780.1"/>
    </source>
</evidence>
<accession>A0A4Q2M9L4</accession>
<evidence type="ECO:0000256" key="2">
    <source>
        <dbReference type="ARBA" id="ARBA00009840"/>
    </source>
</evidence>
<evidence type="ECO:0000256" key="5">
    <source>
        <dbReference type="SAM" id="Coils"/>
    </source>
</evidence>
<dbReference type="Proteomes" id="UP000292686">
    <property type="component" value="Unassembled WGS sequence"/>
</dbReference>
<proteinExistence type="inferred from homology"/>
<evidence type="ECO:0000313" key="8">
    <source>
        <dbReference type="Proteomes" id="UP000292686"/>
    </source>
</evidence>